<dbReference type="AlphaFoldDB" id="A0A2P6RXF0"/>
<evidence type="ECO:0000313" key="1">
    <source>
        <dbReference type="EMBL" id="PRQ51118.1"/>
    </source>
</evidence>
<reference evidence="1 2" key="1">
    <citation type="journal article" date="2018" name="Nat. Genet.">
        <title>The Rosa genome provides new insights in the design of modern roses.</title>
        <authorList>
            <person name="Bendahmane M."/>
        </authorList>
    </citation>
    <scope>NUCLEOTIDE SEQUENCE [LARGE SCALE GENOMIC DNA]</scope>
    <source>
        <strain evidence="2">cv. Old Blush</strain>
    </source>
</reference>
<dbReference type="Proteomes" id="UP000238479">
    <property type="component" value="Chromosome 2"/>
</dbReference>
<organism evidence="1 2">
    <name type="scientific">Rosa chinensis</name>
    <name type="common">China rose</name>
    <dbReference type="NCBI Taxonomy" id="74649"/>
    <lineage>
        <taxon>Eukaryota</taxon>
        <taxon>Viridiplantae</taxon>
        <taxon>Streptophyta</taxon>
        <taxon>Embryophyta</taxon>
        <taxon>Tracheophyta</taxon>
        <taxon>Spermatophyta</taxon>
        <taxon>Magnoliopsida</taxon>
        <taxon>eudicotyledons</taxon>
        <taxon>Gunneridae</taxon>
        <taxon>Pentapetalae</taxon>
        <taxon>rosids</taxon>
        <taxon>fabids</taxon>
        <taxon>Rosales</taxon>
        <taxon>Rosaceae</taxon>
        <taxon>Rosoideae</taxon>
        <taxon>Rosoideae incertae sedis</taxon>
        <taxon>Rosa</taxon>
    </lineage>
</organism>
<accession>A0A2P6RXF0</accession>
<sequence length="86" mass="9867">MLQPGAEPRSRLYGLKPRQHFGPKIPKYIYLPLAHNSPKKKKKILICNLPHLLDLSASPSRLLDAQRRSSHQVDEMQPVLLFMILS</sequence>
<dbReference type="EMBL" id="PDCK01000040">
    <property type="protein sequence ID" value="PRQ51118.1"/>
    <property type="molecule type" value="Genomic_DNA"/>
</dbReference>
<name>A0A2P6RXF0_ROSCH</name>
<proteinExistence type="predicted"/>
<keyword evidence="2" id="KW-1185">Reference proteome</keyword>
<dbReference type="Gramene" id="PRQ51118">
    <property type="protein sequence ID" value="PRQ51118"/>
    <property type="gene ID" value="RchiOBHm_Chr2g0140791"/>
</dbReference>
<gene>
    <name evidence="1" type="ORF">RchiOBHm_Chr2g0140791</name>
</gene>
<evidence type="ECO:0000313" key="2">
    <source>
        <dbReference type="Proteomes" id="UP000238479"/>
    </source>
</evidence>
<comment type="caution">
    <text evidence="1">The sequence shown here is derived from an EMBL/GenBank/DDBJ whole genome shotgun (WGS) entry which is preliminary data.</text>
</comment>
<protein>
    <submittedName>
        <fullName evidence="1">Uncharacterized protein</fullName>
    </submittedName>
</protein>